<protein>
    <submittedName>
        <fullName evidence="5">2-dehydro-3-deoxyglucarate aldolase</fullName>
    </submittedName>
</protein>
<evidence type="ECO:0000313" key="5">
    <source>
        <dbReference type="EMBL" id="KKK40052.1"/>
    </source>
</evidence>
<dbReference type="Proteomes" id="UP000034166">
    <property type="component" value="Unassembled WGS sequence"/>
</dbReference>
<dbReference type="Pfam" id="PF03328">
    <property type="entry name" value="HpcH_HpaI"/>
    <property type="match status" value="1"/>
</dbReference>
<comment type="caution">
    <text evidence="5">The sequence shown here is derived from an EMBL/GenBank/DDBJ whole genome shotgun (WGS) entry which is preliminary data.</text>
</comment>
<keyword evidence="6" id="KW-1185">Reference proteome</keyword>
<evidence type="ECO:0000256" key="2">
    <source>
        <dbReference type="ARBA" id="ARBA00022723"/>
    </source>
</evidence>
<accession>A0A0M2T466</accession>
<dbReference type="Gene3D" id="3.20.20.60">
    <property type="entry name" value="Phosphoenolpyruvate-binding domains"/>
    <property type="match status" value="1"/>
</dbReference>
<sequence length="261" mass="29201">MKMRNLVKEKLEKNGYVLGAFVASGSPTNVEILGLNELDFVLIDKEHAQTDMETMVNMIRAAELYDMAPLARVYDPYDGPMMARMLDVGIHGLMIPMVETKEHAQYIIEHMKLAPLGKRGIGAGRGPRWGWYENYNNGEVNDNTYVIMQCETRKAVENIEEICQTPGLDCIFIGTADLSQDMGCFGDNNNHDLQAAIDKVLQACKKHHIVPGIVTGTAEAATKRIQQGFQFVTIMNDLGFFRSQTKKQIDSVKNSLAEVRN</sequence>
<dbReference type="RefSeq" id="WP_046521993.1">
    <property type="nucleotide sequence ID" value="NZ_LAYY01000001.1"/>
</dbReference>
<feature type="domain" description="HpcH/HpaI aldolase/citrate lyase" evidence="4">
    <location>
        <begin position="19"/>
        <end position="239"/>
    </location>
</feature>
<organism evidence="5 6">
    <name type="scientific">Mesobacillus campisalis</name>
    <dbReference type="NCBI Taxonomy" id="1408103"/>
    <lineage>
        <taxon>Bacteria</taxon>
        <taxon>Bacillati</taxon>
        <taxon>Bacillota</taxon>
        <taxon>Bacilli</taxon>
        <taxon>Bacillales</taxon>
        <taxon>Bacillaceae</taxon>
        <taxon>Mesobacillus</taxon>
    </lineage>
</organism>
<dbReference type="OrthoDB" id="86160at2"/>
<name>A0A0M2T466_9BACI</name>
<dbReference type="InterPro" id="IPR005000">
    <property type="entry name" value="Aldolase/citrate-lyase_domain"/>
</dbReference>
<reference evidence="5 6" key="1">
    <citation type="submission" date="2015-04" db="EMBL/GenBank/DDBJ databases">
        <title>Taxonomic description and genome sequence of Bacillus campisalis sp. nov., a novel member of the genus Bacillus isolated from solar saltern.</title>
        <authorList>
            <person name="Mathan Kumar R."/>
            <person name="Kaur G."/>
            <person name="Kumar A."/>
            <person name="Singh N.K."/>
            <person name="Kaur N."/>
            <person name="Kumar N."/>
            <person name="Mayilraj S."/>
        </authorList>
    </citation>
    <scope>NUCLEOTIDE SEQUENCE [LARGE SCALE GENOMIC DNA]</scope>
    <source>
        <strain evidence="5 6">SA2-6</strain>
    </source>
</reference>
<dbReference type="EMBL" id="LAYY01000001">
    <property type="protein sequence ID" value="KKK40052.1"/>
    <property type="molecule type" value="Genomic_DNA"/>
</dbReference>
<gene>
    <name evidence="5" type="ORF">WQ57_01985</name>
</gene>
<dbReference type="InterPro" id="IPR040442">
    <property type="entry name" value="Pyrv_kinase-like_dom_sf"/>
</dbReference>
<proteinExistence type="inferred from homology"/>
<evidence type="ECO:0000259" key="4">
    <source>
        <dbReference type="Pfam" id="PF03328"/>
    </source>
</evidence>
<evidence type="ECO:0000256" key="1">
    <source>
        <dbReference type="ARBA" id="ARBA00005568"/>
    </source>
</evidence>
<dbReference type="GO" id="GO:0005737">
    <property type="term" value="C:cytoplasm"/>
    <property type="evidence" value="ECO:0007669"/>
    <property type="project" value="TreeGrafter"/>
</dbReference>
<dbReference type="GO" id="GO:0016832">
    <property type="term" value="F:aldehyde-lyase activity"/>
    <property type="evidence" value="ECO:0007669"/>
    <property type="project" value="TreeGrafter"/>
</dbReference>
<keyword evidence="2" id="KW-0479">Metal-binding</keyword>
<dbReference type="PATRIC" id="fig|1408103.3.peg.449"/>
<evidence type="ECO:0000256" key="3">
    <source>
        <dbReference type="ARBA" id="ARBA00023239"/>
    </source>
</evidence>
<dbReference type="AlphaFoldDB" id="A0A0M2T466"/>
<evidence type="ECO:0000313" key="6">
    <source>
        <dbReference type="Proteomes" id="UP000034166"/>
    </source>
</evidence>
<comment type="similarity">
    <text evidence="1">Belongs to the HpcH/HpaI aldolase family.</text>
</comment>
<dbReference type="InterPro" id="IPR050251">
    <property type="entry name" value="HpcH-HpaI_aldolase"/>
</dbReference>
<dbReference type="PANTHER" id="PTHR30502:SF0">
    <property type="entry name" value="PHOSPHOENOLPYRUVATE CARBOXYLASE FAMILY PROTEIN"/>
    <property type="match status" value="1"/>
</dbReference>
<dbReference type="InterPro" id="IPR015813">
    <property type="entry name" value="Pyrv/PenolPyrv_kinase-like_dom"/>
</dbReference>
<keyword evidence="3" id="KW-0456">Lyase</keyword>
<dbReference type="GO" id="GO:0046872">
    <property type="term" value="F:metal ion binding"/>
    <property type="evidence" value="ECO:0007669"/>
    <property type="project" value="UniProtKB-KW"/>
</dbReference>
<dbReference type="SUPFAM" id="SSF51621">
    <property type="entry name" value="Phosphoenolpyruvate/pyruvate domain"/>
    <property type="match status" value="1"/>
</dbReference>
<dbReference type="PANTHER" id="PTHR30502">
    <property type="entry name" value="2-KETO-3-DEOXY-L-RHAMNONATE ALDOLASE"/>
    <property type="match status" value="1"/>
</dbReference>